<dbReference type="AlphaFoldDB" id="A0A2V4HP31"/>
<proteinExistence type="predicted"/>
<evidence type="ECO:0000313" key="2">
    <source>
        <dbReference type="Proteomes" id="UP000247620"/>
    </source>
</evidence>
<sequence>MFRSHQADMAGIPGMFGEGLMHWHGVSRALATHWYHVSVQRLHEGQFRNYEEMLNDEARLVELLTGQDENLVVKEVQVVTLAWMNKGDGWKMERLTSLSMGFSQMEVPISILEVEGGEVYIDSHEPSLSIDSLIGLKVLYRSRASNSTSVAGNGRH</sequence>
<dbReference type="EMBL" id="QJRO01000021">
    <property type="protein sequence ID" value="PYB76114.1"/>
    <property type="molecule type" value="Genomic_DNA"/>
</dbReference>
<comment type="caution">
    <text evidence="1">The sequence shown here is derived from an EMBL/GenBank/DDBJ whole genome shotgun (WGS) entry which is preliminary data.</text>
</comment>
<dbReference type="RefSeq" id="WP_110703611.1">
    <property type="nucleotide sequence ID" value="NZ_QJRO01000021.1"/>
</dbReference>
<protein>
    <submittedName>
        <fullName evidence="1">Uncharacterized protein</fullName>
    </submittedName>
</protein>
<gene>
    <name evidence="1" type="ORF">DMX07_22220</name>
</gene>
<accession>A0A2V4HP31</accession>
<evidence type="ECO:0000313" key="1">
    <source>
        <dbReference type="EMBL" id="PYB76114.1"/>
    </source>
</evidence>
<organism evidence="1 2">
    <name type="scientific">Pseudomonas soli</name>
    <dbReference type="NCBI Taxonomy" id="1306993"/>
    <lineage>
        <taxon>Bacteria</taxon>
        <taxon>Pseudomonadati</taxon>
        <taxon>Pseudomonadota</taxon>
        <taxon>Gammaproteobacteria</taxon>
        <taxon>Pseudomonadales</taxon>
        <taxon>Pseudomonadaceae</taxon>
        <taxon>Pseudomonas</taxon>
    </lineage>
</organism>
<name>A0A2V4HP31_9PSED</name>
<reference evidence="1 2" key="1">
    <citation type="submission" date="2018-06" db="EMBL/GenBank/DDBJ databases">
        <title>Pseudomonas diversity within urban Lake Michigan freshwaters.</title>
        <authorList>
            <person name="Batrich M."/>
            <person name="Hatzopoulos T."/>
            <person name="Putonti C."/>
        </authorList>
    </citation>
    <scope>NUCLEOTIDE SEQUENCE [LARGE SCALE GENOMIC DNA]</scope>
    <source>
        <strain evidence="1 2">LBp-160603</strain>
    </source>
</reference>
<dbReference type="Proteomes" id="UP000247620">
    <property type="component" value="Unassembled WGS sequence"/>
</dbReference>